<proteinExistence type="predicted"/>
<dbReference type="GO" id="GO:0005634">
    <property type="term" value="C:nucleus"/>
    <property type="evidence" value="ECO:0007669"/>
    <property type="project" value="TreeGrafter"/>
</dbReference>
<keyword evidence="7" id="KW-1185">Reference proteome</keyword>
<dbReference type="GO" id="GO:0000785">
    <property type="term" value="C:chromatin"/>
    <property type="evidence" value="ECO:0007669"/>
    <property type="project" value="TreeGrafter"/>
</dbReference>
<dbReference type="InterPro" id="IPR050935">
    <property type="entry name" value="Bromo_chromatin_reader"/>
</dbReference>
<gene>
    <name evidence="6" type="ORF">AV274_6322</name>
</gene>
<dbReference type="InterPro" id="IPR038336">
    <property type="entry name" value="NET_sf"/>
</dbReference>
<feature type="domain" description="Bromo" evidence="4">
    <location>
        <begin position="16"/>
        <end position="88"/>
    </location>
</feature>
<evidence type="ECO:0000256" key="3">
    <source>
        <dbReference type="SAM" id="MobiDB-lite"/>
    </source>
</evidence>
<feature type="domain" description="NET" evidence="5">
    <location>
        <begin position="106"/>
        <end position="189"/>
    </location>
</feature>
<evidence type="ECO:0000259" key="5">
    <source>
        <dbReference type="PROSITE" id="PS51525"/>
    </source>
</evidence>
<dbReference type="PROSITE" id="PS50014">
    <property type="entry name" value="BROMODOMAIN_2"/>
    <property type="match status" value="1"/>
</dbReference>
<dbReference type="InterPro" id="IPR036427">
    <property type="entry name" value="Bromodomain-like_sf"/>
</dbReference>
<feature type="compositionally biased region" description="Low complexity" evidence="3">
    <location>
        <begin position="193"/>
        <end position="218"/>
    </location>
</feature>
<dbReference type="InterPro" id="IPR027353">
    <property type="entry name" value="NET_dom"/>
</dbReference>
<comment type="caution">
    <text evidence="6">The sequence shown here is derived from an EMBL/GenBank/DDBJ whole genome shotgun (WGS) entry which is preliminary data.</text>
</comment>
<dbReference type="PANTHER" id="PTHR22880">
    <property type="entry name" value="FALZ-RELATED BROMODOMAIN-CONTAINING PROTEINS"/>
    <property type="match status" value="1"/>
</dbReference>
<dbReference type="SUPFAM" id="SSF47370">
    <property type="entry name" value="Bromodomain"/>
    <property type="match status" value="1"/>
</dbReference>
<dbReference type="Gene3D" id="1.20.1270.220">
    <property type="match status" value="1"/>
</dbReference>
<dbReference type="PANTHER" id="PTHR22880:SF225">
    <property type="entry name" value="BROMODOMAIN-CONTAINING PROTEIN BET-1-RELATED"/>
    <property type="match status" value="1"/>
</dbReference>
<reference evidence="6 7" key="1">
    <citation type="submission" date="2016-05" db="EMBL/GenBank/DDBJ databases">
        <title>Nuclear genome of Blastocystis sp. subtype 1 NandII.</title>
        <authorList>
            <person name="Gentekaki E."/>
            <person name="Curtis B."/>
            <person name="Stairs C."/>
            <person name="Eme L."/>
            <person name="Herman E."/>
            <person name="Klimes V."/>
            <person name="Arias M.C."/>
            <person name="Elias M."/>
            <person name="Hilliou F."/>
            <person name="Klute M."/>
            <person name="Malik S.-B."/>
            <person name="Pightling A."/>
            <person name="Rachubinski R."/>
            <person name="Salas D."/>
            <person name="Schlacht A."/>
            <person name="Suga H."/>
            <person name="Archibald J."/>
            <person name="Ball S.G."/>
            <person name="Clark G."/>
            <person name="Dacks J."/>
            <person name="Van Der Giezen M."/>
            <person name="Tsaousis A."/>
            <person name="Roger A."/>
        </authorList>
    </citation>
    <scope>NUCLEOTIDE SEQUENCE [LARGE SCALE GENOMIC DNA]</scope>
    <source>
        <strain evidence="7">ATCC 50177 / NandII</strain>
    </source>
</reference>
<dbReference type="OrthoDB" id="21449at2759"/>
<evidence type="ECO:0000259" key="4">
    <source>
        <dbReference type="PROSITE" id="PS50014"/>
    </source>
</evidence>
<protein>
    <submittedName>
        <fullName evidence="6">Global transcription factor group E8</fullName>
    </submittedName>
</protein>
<dbReference type="InterPro" id="IPR001487">
    <property type="entry name" value="Bromodomain"/>
</dbReference>
<name>A0A196S4G1_BLAHN</name>
<sequence length="232" mass="26292">MSTPMDMCKSILADIIALPEAEAFLQPVPWKEWDLEDYPRIIKQPMDLGTVNKRLVNGEYKDIYEFAYDMRLIWRNCCTYNQEGAEVYTQGKMLSQVFEERFAKVEEMIPKEEREPTIEMKRDFVDMLFKLSPEQLAKVVQILNERCPSCLDKTNQELVDIIVDAIDNSTFHFVYDFVKKTLDAAEVPEAPAPVAAPATPATPAVTAAPTATPATTEAPTEDVSNKMEVEES</sequence>
<dbReference type="Pfam" id="PF00439">
    <property type="entry name" value="Bromodomain"/>
    <property type="match status" value="1"/>
</dbReference>
<dbReference type="STRING" id="478820.A0A196S4G1"/>
<dbReference type="Pfam" id="PF17035">
    <property type="entry name" value="BET"/>
    <property type="match status" value="1"/>
</dbReference>
<dbReference type="GO" id="GO:0006355">
    <property type="term" value="P:regulation of DNA-templated transcription"/>
    <property type="evidence" value="ECO:0007669"/>
    <property type="project" value="TreeGrafter"/>
</dbReference>
<keyword evidence="1 2" id="KW-0103">Bromodomain</keyword>
<dbReference type="PRINTS" id="PR00503">
    <property type="entry name" value="BROMODOMAIN"/>
</dbReference>
<dbReference type="SMART" id="SM00297">
    <property type="entry name" value="BROMO"/>
    <property type="match status" value="1"/>
</dbReference>
<dbReference type="GO" id="GO:0006338">
    <property type="term" value="P:chromatin remodeling"/>
    <property type="evidence" value="ECO:0007669"/>
    <property type="project" value="TreeGrafter"/>
</dbReference>
<dbReference type="AlphaFoldDB" id="A0A196S4G1"/>
<dbReference type="Gene3D" id="1.20.920.10">
    <property type="entry name" value="Bromodomain-like"/>
    <property type="match status" value="1"/>
</dbReference>
<evidence type="ECO:0000313" key="7">
    <source>
        <dbReference type="Proteomes" id="UP000078348"/>
    </source>
</evidence>
<feature type="region of interest" description="Disordered" evidence="3">
    <location>
        <begin position="193"/>
        <end position="232"/>
    </location>
</feature>
<feature type="compositionally biased region" description="Basic and acidic residues" evidence="3">
    <location>
        <begin position="223"/>
        <end position="232"/>
    </location>
</feature>
<evidence type="ECO:0000313" key="6">
    <source>
        <dbReference type="EMBL" id="OAO11998.1"/>
    </source>
</evidence>
<dbReference type="EMBL" id="LXWW01000568">
    <property type="protein sequence ID" value="OAO11998.1"/>
    <property type="molecule type" value="Genomic_DNA"/>
</dbReference>
<organism evidence="6 7">
    <name type="scientific">Blastocystis sp. subtype 1 (strain ATCC 50177 / NandII)</name>
    <dbReference type="NCBI Taxonomy" id="478820"/>
    <lineage>
        <taxon>Eukaryota</taxon>
        <taxon>Sar</taxon>
        <taxon>Stramenopiles</taxon>
        <taxon>Bigyra</taxon>
        <taxon>Opalozoa</taxon>
        <taxon>Opalinata</taxon>
        <taxon>Blastocystidae</taxon>
        <taxon>Blastocystis</taxon>
    </lineage>
</organism>
<dbReference type="PROSITE" id="PS51525">
    <property type="entry name" value="NET"/>
    <property type="match status" value="1"/>
</dbReference>
<evidence type="ECO:0000256" key="1">
    <source>
        <dbReference type="ARBA" id="ARBA00023117"/>
    </source>
</evidence>
<evidence type="ECO:0000256" key="2">
    <source>
        <dbReference type="PROSITE-ProRule" id="PRU00035"/>
    </source>
</evidence>
<dbReference type="Proteomes" id="UP000078348">
    <property type="component" value="Unassembled WGS sequence"/>
</dbReference>
<accession>A0A196S4G1</accession>